<dbReference type="PROSITE" id="PS01359">
    <property type="entry name" value="ZF_PHD_1"/>
    <property type="match status" value="1"/>
</dbReference>
<dbReference type="SMART" id="SM00249">
    <property type="entry name" value="PHD"/>
    <property type="match status" value="1"/>
</dbReference>
<dbReference type="InterPro" id="IPR035445">
    <property type="entry name" value="GYF-like_dom_sf"/>
</dbReference>
<dbReference type="Gene3D" id="3.30.1490.40">
    <property type="match status" value="1"/>
</dbReference>
<dbReference type="Pfam" id="PF03126">
    <property type="entry name" value="Plus-3"/>
    <property type="match status" value="1"/>
</dbReference>
<dbReference type="PANTHER" id="PTHR46695:SF5">
    <property type="entry name" value="RNA POLYMERASE-ASSOCIATED PROTEIN RTF1 HOMOLOG"/>
    <property type="match status" value="1"/>
</dbReference>
<feature type="region of interest" description="Disordered" evidence="6">
    <location>
        <begin position="1859"/>
        <end position="1975"/>
    </location>
</feature>
<dbReference type="GO" id="GO:0008270">
    <property type="term" value="F:zinc ion binding"/>
    <property type="evidence" value="ECO:0007669"/>
    <property type="project" value="UniProtKB-KW"/>
</dbReference>
<dbReference type="Pfam" id="PF25980">
    <property type="entry name" value="NERD_plant"/>
    <property type="match status" value="1"/>
</dbReference>
<feature type="region of interest" description="Disordered" evidence="6">
    <location>
        <begin position="1061"/>
        <end position="1080"/>
    </location>
</feature>
<dbReference type="SMART" id="SM00719">
    <property type="entry name" value="Plus3"/>
    <property type="match status" value="1"/>
</dbReference>
<dbReference type="CDD" id="cd15568">
    <property type="entry name" value="PHD5_NSD"/>
    <property type="match status" value="1"/>
</dbReference>
<protein>
    <submittedName>
        <fullName evidence="13">Zinc finger CCCH domain-containing protein 19-like isoform X2</fullName>
    </submittedName>
</protein>
<evidence type="ECO:0000256" key="1">
    <source>
        <dbReference type="ARBA" id="ARBA00022723"/>
    </source>
</evidence>
<dbReference type="InterPro" id="IPR001965">
    <property type="entry name" value="Znf_PHD"/>
</dbReference>
<feature type="region of interest" description="Disordered" evidence="6">
    <location>
        <begin position="1594"/>
        <end position="1677"/>
    </location>
</feature>
<gene>
    <name evidence="13" type="primary">LOC103723430</name>
</gene>
<feature type="compositionally biased region" description="Basic residues" evidence="6">
    <location>
        <begin position="576"/>
        <end position="587"/>
    </location>
</feature>
<dbReference type="SUPFAM" id="SSF47592">
    <property type="entry name" value="SWIB/MDM2 domain"/>
    <property type="match status" value="1"/>
</dbReference>
<evidence type="ECO:0000256" key="6">
    <source>
        <dbReference type="SAM" id="MobiDB-lite"/>
    </source>
</evidence>
<evidence type="ECO:0000256" key="4">
    <source>
        <dbReference type="ARBA" id="ARBA00023125"/>
    </source>
</evidence>
<dbReference type="InterPro" id="IPR019786">
    <property type="entry name" value="Zinc_finger_PHD-type_CS"/>
</dbReference>
<evidence type="ECO:0000259" key="9">
    <source>
        <dbReference type="PROSITE" id="PS50829"/>
    </source>
</evidence>
<feature type="region of interest" description="Disordered" evidence="6">
    <location>
        <begin position="1458"/>
        <end position="1541"/>
    </location>
</feature>
<dbReference type="FunFam" id="3.90.70.200:FF:000002">
    <property type="entry name" value="Zinc finger CCCH domain-containing protein 19"/>
    <property type="match status" value="1"/>
</dbReference>
<feature type="compositionally biased region" description="Polar residues" evidence="6">
    <location>
        <begin position="1318"/>
        <end position="1349"/>
    </location>
</feature>
<dbReference type="SUPFAM" id="SSF55277">
    <property type="entry name" value="GYF domain"/>
    <property type="match status" value="1"/>
</dbReference>
<keyword evidence="2 5" id="KW-0863">Zinc-finger</keyword>
<dbReference type="InterPro" id="IPR019787">
    <property type="entry name" value="Znf_PHD-finger"/>
</dbReference>
<dbReference type="Pfam" id="PF02213">
    <property type="entry name" value="GYF"/>
    <property type="match status" value="1"/>
</dbReference>
<reference evidence="13" key="1">
    <citation type="submission" date="2025-08" db="UniProtKB">
        <authorList>
            <consortium name="RefSeq"/>
        </authorList>
    </citation>
    <scope>IDENTIFICATION</scope>
    <source>
        <tissue evidence="13">Young leaves</tissue>
    </source>
</reference>
<feature type="region of interest" description="Disordered" evidence="6">
    <location>
        <begin position="1"/>
        <end position="66"/>
    </location>
</feature>
<feature type="region of interest" description="Disordered" evidence="6">
    <location>
        <begin position="542"/>
        <end position="606"/>
    </location>
</feature>
<dbReference type="Gene3D" id="3.30.40.10">
    <property type="entry name" value="Zinc/RING finger domain, C3HC4 (zinc finger)"/>
    <property type="match status" value="1"/>
</dbReference>
<dbReference type="SUPFAM" id="SSF159042">
    <property type="entry name" value="Plus3-like"/>
    <property type="match status" value="1"/>
</dbReference>
<dbReference type="InterPro" id="IPR036885">
    <property type="entry name" value="SWIB_MDM2_dom_sf"/>
</dbReference>
<dbReference type="InterPro" id="IPR004343">
    <property type="entry name" value="Plus-3_dom"/>
</dbReference>
<organism evidence="12 13">
    <name type="scientific">Phoenix dactylifera</name>
    <name type="common">Date palm</name>
    <dbReference type="NCBI Taxonomy" id="42345"/>
    <lineage>
        <taxon>Eukaryota</taxon>
        <taxon>Viridiplantae</taxon>
        <taxon>Streptophyta</taxon>
        <taxon>Embryophyta</taxon>
        <taxon>Tracheophyta</taxon>
        <taxon>Spermatophyta</taxon>
        <taxon>Magnoliopsida</taxon>
        <taxon>Liliopsida</taxon>
        <taxon>Arecaceae</taxon>
        <taxon>Coryphoideae</taxon>
        <taxon>Phoeniceae</taxon>
        <taxon>Phoenix</taxon>
    </lineage>
</organism>
<evidence type="ECO:0000313" key="13">
    <source>
        <dbReference type="RefSeq" id="XP_026655881.1"/>
    </source>
</evidence>
<dbReference type="PANTHER" id="PTHR46695">
    <property type="entry name" value="ZINC FINGER CCCH DOMAIN-CONTAINING PROTEIN 44-RELATED"/>
    <property type="match status" value="1"/>
</dbReference>
<feature type="domain" description="GYF" evidence="9">
    <location>
        <begin position="1092"/>
        <end position="1146"/>
    </location>
</feature>
<dbReference type="GeneID" id="103723430"/>
<evidence type="ECO:0000259" key="10">
    <source>
        <dbReference type="PROSITE" id="PS51360"/>
    </source>
</evidence>
<feature type="compositionally biased region" description="Polar residues" evidence="6">
    <location>
        <begin position="548"/>
        <end position="558"/>
    </location>
</feature>
<feature type="domain" description="PHD-type" evidence="7">
    <location>
        <begin position="379"/>
        <end position="445"/>
    </location>
</feature>
<feature type="compositionally biased region" description="Polar residues" evidence="6">
    <location>
        <begin position="984"/>
        <end position="995"/>
    </location>
</feature>
<feature type="region of interest" description="Disordered" evidence="6">
    <location>
        <begin position="107"/>
        <end position="130"/>
    </location>
</feature>
<evidence type="ECO:0000313" key="12">
    <source>
        <dbReference type="Proteomes" id="UP000228380"/>
    </source>
</evidence>
<keyword evidence="3 5" id="KW-0862">Zinc</keyword>
<dbReference type="InterPro" id="IPR003169">
    <property type="entry name" value="GYF"/>
</dbReference>
<dbReference type="RefSeq" id="XP_026655881.1">
    <property type="nucleotide sequence ID" value="XM_026800080.2"/>
</dbReference>
<dbReference type="PROSITE" id="PS50103">
    <property type="entry name" value="ZF_C3H1"/>
    <property type="match status" value="1"/>
</dbReference>
<dbReference type="SMART" id="SM00444">
    <property type="entry name" value="GYF"/>
    <property type="match status" value="1"/>
</dbReference>
<dbReference type="InterPro" id="IPR000571">
    <property type="entry name" value="Znf_CCCH"/>
</dbReference>
<feature type="compositionally biased region" description="Polar residues" evidence="6">
    <location>
        <begin position="1468"/>
        <end position="1478"/>
    </location>
</feature>
<evidence type="ECO:0000256" key="2">
    <source>
        <dbReference type="ARBA" id="ARBA00022771"/>
    </source>
</evidence>
<feature type="compositionally biased region" description="Basic and acidic residues" evidence="6">
    <location>
        <begin position="559"/>
        <end position="575"/>
    </location>
</feature>
<feature type="region of interest" description="Disordered" evidence="6">
    <location>
        <begin position="196"/>
        <end position="284"/>
    </location>
</feature>
<dbReference type="Pfam" id="PF02201">
    <property type="entry name" value="SWIB"/>
    <property type="match status" value="1"/>
</dbReference>
<keyword evidence="12" id="KW-1185">Reference proteome</keyword>
<dbReference type="InterPro" id="IPR019835">
    <property type="entry name" value="SWIB_domain"/>
</dbReference>
<dbReference type="CDD" id="cd10567">
    <property type="entry name" value="SWIB-MDM2_like"/>
    <property type="match status" value="1"/>
</dbReference>
<feature type="domain" description="C3H1-type" evidence="8">
    <location>
        <begin position="1971"/>
        <end position="1996"/>
    </location>
</feature>
<feature type="domain" description="DM2" evidence="11">
    <location>
        <begin position="604"/>
        <end position="687"/>
    </location>
</feature>
<feature type="region of interest" description="Disordered" evidence="6">
    <location>
        <begin position="926"/>
        <end position="995"/>
    </location>
</feature>
<dbReference type="InterPro" id="IPR003121">
    <property type="entry name" value="SWIB_MDM2_domain"/>
</dbReference>
<feature type="domain" description="Plus3" evidence="10">
    <location>
        <begin position="746"/>
        <end position="879"/>
    </location>
</feature>
<dbReference type="CDD" id="cd00072">
    <property type="entry name" value="GYF"/>
    <property type="match status" value="1"/>
</dbReference>
<dbReference type="InterPro" id="IPR036128">
    <property type="entry name" value="Plus3-like_sf"/>
</dbReference>
<dbReference type="PROSITE" id="PS50016">
    <property type="entry name" value="ZF_PHD_2"/>
    <property type="match status" value="1"/>
</dbReference>
<dbReference type="FunFam" id="3.30.40.10:FF:000303">
    <property type="entry name" value="Zinc finger CCCH domain-containing protein 19"/>
    <property type="match status" value="1"/>
</dbReference>
<evidence type="ECO:0000256" key="3">
    <source>
        <dbReference type="ARBA" id="ARBA00022833"/>
    </source>
</evidence>
<name>A0A8B8IYC1_PHODC</name>
<keyword evidence="1 5" id="KW-0479">Metal-binding</keyword>
<feature type="compositionally biased region" description="Polar residues" evidence="6">
    <location>
        <begin position="1866"/>
        <end position="1932"/>
    </location>
</feature>
<evidence type="ECO:0000259" key="8">
    <source>
        <dbReference type="PROSITE" id="PS50103"/>
    </source>
</evidence>
<proteinExistence type="predicted"/>
<evidence type="ECO:0000259" key="11">
    <source>
        <dbReference type="PROSITE" id="PS51925"/>
    </source>
</evidence>
<feature type="compositionally biased region" description="Polar residues" evidence="6">
    <location>
        <begin position="1279"/>
        <end position="1295"/>
    </location>
</feature>
<dbReference type="InterPro" id="IPR013083">
    <property type="entry name" value="Znf_RING/FYVE/PHD"/>
</dbReference>
<evidence type="ECO:0000259" key="7">
    <source>
        <dbReference type="PROSITE" id="PS50016"/>
    </source>
</evidence>
<keyword evidence="4" id="KW-0238">DNA-binding</keyword>
<dbReference type="SMART" id="SM00151">
    <property type="entry name" value="SWIB"/>
    <property type="match status" value="1"/>
</dbReference>
<dbReference type="GO" id="GO:0003677">
    <property type="term" value="F:DNA binding"/>
    <property type="evidence" value="ECO:0007669"/>
    <property type="project" value="UniProtKB-KW"/>
</dbReference>
<accession>A0A8B8IYC1</accession>
<dbReference type="Gene3D" id="1.10.245.10">
    <property type="entry name" value="SWIB/MDM2 domain"/>
    <property type="match status" value="1"/>
</dbReference>
<evidence type="ECO:0000256" key="5">
    <source>
        <dbReference type="PROSITE-ProRule" id="PRU00723"/>
    </source>
</evidence>
<feature type="compositionally biased region" description="Polar residues" evidence="6">
    <location>
        <begin position="1600"/>
        <end position="1624"/>
    </location>
</feature>
<dbReference type="Proteomes" id="UP000228380">
    <property type="component" value="Unplaced"/>
</dbReference>
<dbReference type="InterPro" id="IPR011011">
    <property type="entry name" value="Znf_FYVE_PHD"/>
</dbReference>
<feature type="compositionally biased region" description="Basic and acidic residues" evidence="6">
    <location>
        <begin position="588"/>
        <end position="598"/>
    </location>
</feature>
<dbReference type="PROSITE" id="PS51360">
    <property type="entry name" value="PLUS3"/>
    <property type="match status" value="1"/>
</dbReference>
<dbReference type="PROSITE" id="PS50829">
    <property type="entry name" value="GYF"/>
    <property type="match status" value="1"/>
</dbReference>
<dbReference type="SUPFAM" id="SSF57903">
    <property type="entry name" value="FYVE/PHD zinc finger"/>
    <property type="match status" value="1"/>
</dbReference>
<sequence length="1996" mass="216241">MRGPEGEEVLGPPPMNQSSEENPPPPPEAGEAGILSCELMEDREAAKGSQLPVSPALSPSFVAGEENPPAFELDAAVTSGVAGGDDSLEEEAFQMTVDVVVERREEPVLPGSAAVSLSSSDGEDKKAPILETDAAITGGDAGRDDVIEEEASRMAVDVVEPQVELPCPSSLVESPSSHAEDGKGPVFWLDAATTSGFAGGDDSLEEGAARMAMDAMEPQGEPHRPSSPMGSPSSSGGGEKKKDLAFETDEAAISPVGGGDVAVEEEDERIETDKAAISPDGGGDVAVQEEDERIETDEAAISPVGGGDVAVEEEDERIETDEAAISPVGGGDVAVEEEDERIAAESLVVCVRRGGGRWKRGRPQKAHVGRAPARRKEEEEVCFICFDGGDLVVCDRRGCPKVYHPSCVNRDEAFFRAKGRWNCGWHICNICEKSSHYMCYTCTYSLCKGCIREGRFICVRGTKGFCETCMNTVMLIETNGHGNEKTDRVDFDDRSSWEFLFKDYWLDLKGKLSLTLEELKGARSPQKDSNLISLKEESSDDLCDAKNEQQASSDSSSGHPEERISPGKKIEENIFAKKKGKKRSRKTTNKETLMKEPENTGTSTSKDISWASEELLEFVAHMKDGDISELSQFDVQALLLEYIKRNNLRDRRRKSQIICDSRLENLFGKSRVGHFEMLKLLESHFLMKEASPLDTDDNQGGVVDPDPMDVEGISDASIMTTSDNRRKSRRKVEEKEPQTNIDDYAAIDVHNISLIYLRRNLMEDLLDDIDAFNEKVVGSFVRIRICGVGQRQDVYRLVQVKGTCKAAEKYKSGKKTTDVMLEILNLDKTEVITIDIISNQEFTEEECKRLRQSIKCGFIGRLTVGEVQEKARVLQAVRVNDWLESEKLRLAHLRDRASEKGRRKELRECVEKLGLLNMPEERNRRLNGVPEIHADPNMSPDYETAEEEEEPDSKRQDHYSRSRASALLRKGREVTSPGRGISISGDNWNGSRKNSNIMESNRSILREGASSKSASMVGITNELSWKQGNDVHETRSWEPPKMPTNATGLETGAWNNNQHGLRPAQSSGVQPETPTASLSTGVVVPSNANESEKIWRYQDPSGKTQGPFSMMQLRKWSTTGYFPTNLRIWRTFEKQEDSILLTDALIGKFRNDLPQHEPAHNNLTDNKQNIANWKASQNDANLSTPGINESAKADRLVTRPSAWSAPKTEVVNPNEGGLGTSLRDQGSSKGINAWPGQMQGWNGERTAASFTGSPYQPLSHPSRGSRGGNSGRWNRSQDHGSNWGSNTPMGSQPTGQVYDKPHPHWSSSSQQSSEDMSKVQTSEFPNQWKNDSYNLPTAPQSGSRDSTGDQGALNKSFPSSASVQPMIYGWGTTPSSSEAHRSFYASGMSNKITMLDSVGEWGSSAVTPMLKQSVTADGGNPYPAAMSSMPNAAEVVETMGSSQLPDKVDDRGNFQISSQQKIPPVHESSMTLENQSSLELPCRDEVISPTTDTQLAGGLDKNQCPQSDDARPAPRSEQVSGDILSSGCGETVPSQLNDRQDNRVVWQGQPDLGKKWAEAHDRLADKRKSLVDGRGSDPGSVVDAHDTNLITESYALEPKSAQQSEISSGPNLGSESLGWTSHSAPKQKPDSSCPIPAFAENRSEQNQSQRPESSLAGPECINSHNSGIPSDGKSTEHLMPAPAIKMISSEWSGSGVNSNVGNNQNVQFVSLDGSKPLASSQCEASAELAQPSNAGLSAAAHGQSNFWGVAPQNPNTGTVSQGNANMNWATTIQGNMNMGWGLVAQSNINVSQGTPAQGFANLNMGLGTPPQANMVVNAGWVPAAPGNTIGNPAWGTPFQGNPNPGTGWAAHVQGSMSVNPGWGTVPQGNTNSNPRLVTLPSGNTNQNASWGTPTQGNMDMNSNSTWGSGQGNMNPTWDPSVGDPNSWNTPQAQAGDRHSGQSGSDTGNAAGRPMWNRIQSGGGGGSSRPPRGQRGICRFHENGHCKKGASCNYIHS</sequence>
<dbReference type="Gene3D" id="3.90.70.200">
    <property type="entry name" value="Plus-3 domain"/>
    <property type="match status" value="1"/>
</dbReference>
<dbReference type="InterPro" id="IPR058668">
    <property type="entry name" value="NERD_dom"/>
</dbReference>
<dbReference type="PROSITE" id="PS51925">
    <property type="entry name" value="SWIB_MDM2"/>
    <property type="match status" value="1"/>
</dbReference>
<feature type="zinc finger region" description="C3H1-type" evidence="5">
    <location>
        <begin position="1971"/>
        <end position="1996"/>
    </location>
</feature>
<feature type="region of interest" description="Disordered" evidence="6">
    <location>
        <begin position="1202"/>
        <end position="1365"/>
    </location>
</feature>